<dbReference type="STRING" id="546364.SAMN04489730_3828"/>
<feature type="domain" description="Virulence factor Evf" evidence="2">
    <location>
        <begin position="65"/>
        <end position="272"/>
    </location>
</feature>
<dbReference type="InterPro" id="IPR041576">
    <property type="entry name" value="Evf"/>
</dbReference>
<protein>
    <recommendedName>
        <fullName evidence="2">Virulence factor Evf domain-containing protein</fullName>
    </recommendedName>
</protein>
<dbReference type="Proteomes" id="UP000182740">
    <property type="component" value="Unassembled WGS sequence"/>
</dbReference>
<proteinExistence type="predicted"/>
<name>A0A1K1RRK5_9PSEU</name>
<reference evidence="4" key="1">
    <citation type="submission" date="2016-11" db="EMBL/GenBank/DDBJ databases">
        <authorList>
            <person name="Varghese N."/>
            <person name="Submissions S."/>
        </authorList>
    </citation>
    <scope>NUCLEOTIDE SEQUENCE [LARGE SCALE GENOMIC DNA]</scope>
    <source>
        <strain evidence="4">DSM 44671</strain>
    </source>
</reference>
<keyword evidence="4" id="KW-1185">Reference proteome</keyword>
<dbReference type="AlphaFoldDB" id="A0A1K1RRK5"/>
<organism evidence="3 4">
    <name type="scientific">Amycolatopsis australiensis</name>
    <dbReference type="NCBI Taxonomy" id="546364"/>
    <lineage>
        <taxon>Bacteria</taxon>
        <taxon>Bacillati</taxon>
        <taxon>Actinomycetota</taxon>
        <taxon>Actinomycetes</taxon>
        <taxon>Pseudonocardiales</taxon>
        <taxon>Pseudonocardiaceae</taxon>
        <taxon>Amycolatopsis</taxon>
    </lineage>
</organism>
<gene>
    <name evidence="3" type="ORF">SAMN04489730_3828</name>
</gene>
<sequence>MTKAASGTDVDLIEIEQMHNGFLVPEQYAGGYTAGGSGSAKNIFQTGQQGGNALANLTEAGLPPRLLEKARSIDRDLQSAIGMGSAWLRKKADKEGESALYDVKNLTHIYSHLAFVNYGGIQNVEYDETIRSVDIAASFLGILMNFAVAPCLGLDRFRKFLGGLQQGFKAQMKDGRRKFQSFLMAQTYTYNKNLDQVTARLDGYLIDFTSESKLITTSCASYESIKIKFKYQLLPGEFNYQKLDKSENRAKWNKVVDKSDKDDLDNMENGFKDDTIARK</sequence>
<dbReference type="Pfam" id="PF18270">
    <property type="entry name" value="Evf"/>
    <property type="match status" value="1"/>
</dbReference>
<dbReference type="EMBL" id="FPJG01000006">
    <property type="protein sequence ID" value="SFW74776.1"/>
    <property type="molecule type" value="Genomic_DNA"/>
</dbReference>
<evidence type="ECO:0000313" key="4">
    <source>
        <dbReference type="Proteomes" id="UP000182740"/>
    </source>
</evidence>
<dbReference type="RefSeq" id="WP_072477573.1">
    <property type="nucleotide sequence ID" value="NZ_FPJG01000006.1"/>
</dbReference>
<feature type="compositionally biased region" description="Basic and acidic residues" evidence="1">
    <location>
        <begin position="270"/>
        <end position="279"/>
    </location>
</feature>
<evidence type="ECO:0000256" key="1">
    <source>
        <dbReference type="SAM" id="MobiDB-lite"/>
    </source>
</evidence>
<accession>A0A1K1RRK5</accession>
<evidence type="ECO:0000259" key="2">
    <source>
        <dbReference type="Pfam" id="PF18270"/>
    </source>
</evidence>
<evidence type="ECO:0000313" key="3">
    <source>
        <dbReference type="EMBL" id="SFW74776.1"/>
    </source>
</evidence>
<feature type="region of interest" description="Disordered" evidence="1">
    <location>
        <begin position="260"/>
        <end position="279"/>
    </location>
</feature>